<dbReference type="InterPro" id="IPR027359">
    <property type="entry name" value="Volt_channel_dom_sf"/>
</dbReference>
<keyword evidence="3" id="KW-0633">Potassium transport</keyword>
<comment type="caution">
    <text evidence="14">The sequence shown here is derived from an EMBL/GenBank/DDBJ whole genome shotgun (WGS) entry which is preliminary data.</text>
</comment>
<keyword evidence="2" id="KW-0813">Transport</keyword>
<dbReference type="Proteomes" id="UP000295793">
    <property type="component" value="Unassembled WGS sequence"/>
</dbReference>
<proteinExistence type="predicted"/>
<keyword evidence="9" id="KW-0406">Ion transport</keyword>
<keyword evidence="8 12" id="KW-1133">Transmembrane helix</keyword>
<keyword evidence="6" id="KW-0851">Voltage-gated channel</keyword>
<evidence type="ECO:0000256" key="10">
    <source>
        <dbReference type="ARBA" id="ARBA00023136"/>
    </source>
</evidence>
<evidence type="ECO:0000313" key="14">
    <source>
        <dbReference type="EMBL" id="TCS43004.1"/>
    </source>
</evidence>
<evidence type="ECO:0000256" key="3">
    <source>
        <dbReference type="ARBA" id="ARBA00022538"/>
    </source>
</evidence>
<dbReference type="PANTHER" id="PTHR11537:SF254">
    <property type="entry name" value="POTASSIUM VOLTAGE-GATED CHANNEL PROTEIN SHAB"/>
    <property type="match status" value="1"/>
</dbReference>
<dbReference type="Gene3D" id="1.20.120.350">
    <property type="entry name" value="Voltage-gated potassium channels. Chain C"/>
    <property type="match status" value="1"/>
</dbReference>
<evidence type="ECO:0000256" key="11">
    <source>
        <dbReference type="ARBA" id="ARBA00023303"/>
    </source>
</evidence>
<keyword evidence="5" id="KW-0631">Potassium channel</keyword>
<feature type="transmembrane region" description="Helical" evidence="12">
    <location>
        <begin position="168"/>
        <end position="189"/>
    </location>
</feature>
<dbReference type="InterPro" id="IPR028325">
    <property type="entry name" value="VG_K_chnl"/>
</dbReference>
<dbReference type="SUPFAM" id="SSF81324">
    <property type="entry name" value="Voltage-gated potassium channels"/>
    <property type="match status" value="1"/>
</dbReference>
<feature type="domain" description="Ion transport" evidence="13">
    <location>
        <begin position="41"/>
        <end position="251"/>
    </location>
</feature>
<evidence type="ECO:0000313" key="15">
    <source>
        <dbReference type="Proteomes" id="UP000295793"/>
    </source>
</evidence>
<feature type="transmembrane region" description="Helical" evidence="12">
    <location>
        <begin position="45"/>
        <end position="67"/>
    </location>
</feature>
<evidence type="ECO:0000256" key="6">
    <source>
        <dbReference type="ARBA" id="ARBA00022882"/>
    </source>
</evidence>
<evidence type="ECO:0000256" key="1">
    <source>
        <dbReference type="ARBA" id="ARBA00004141"/>
    </source>
</evidence>
<evidence type="ECO:0000256" key="9">
    <source>
        <dbReference type="ARBA" id="ARBA00023065"/>
    </source>
</evidence>
<comment type="subcellular location">
    <subcellularLocation>
        <location evidence="1">Membrane</location>
        <topology evidence="1">Multi-pass membrane protein</topology>
    </subcellularLocation>
</comment>
<dbReference type="AlphaFoldDB" id="A0A4R3IAK0"/>
<dbReference type="PRINTS" id="PR00169">
    <property type="entry name" value="KCHANNEL"/>
</dbReference>
<keyword evidence="10 12" id="KW-0472">Membrane</keyword>
<keyword evidence="11 14" id="KW-0407">Ion channel</keyword>
<feature type="transmembrane region" description="Helical" evidence="12">
    <location>
        <begin position="73"/>
        <end position="91"/>
    </location>
</feature>
<sequence length="288" mass="32500">MADRRTSKFHVLQTDEDQGSLSAWQLELNDIIFGAESRKGKAFDVFLIVAILLSVVAVMLESVSLLSDFYRRPLYLLEWFFTLAFTLEYFLRLSCVRHPLKYAFSFYGIVDLLSIIPTYLSIFIPGANTLLVIRILRILRVFRVLKLFSYMHEAEQLVWAMRSSKRKILVFLYFVCTIVVVFGSIMYMVEGPANGFTSIPKSIYWAIVTLTTVGYGDVTPSTAFGQMIASATMITGYAIIAVPTGIYTAELTQAMRAKRDARGCIGCGKTGHELDADYCRHCGHELPE</sequence>
<dbReference type="RefSeq" id="WP_132699543.1">
    <property type="nucleotide sequence ID" value="NZ_SLZR01000002.1"/>
</dbReference>
<dbReference type="EMBL" id="SLZR01000002">
    <property type="protein sequence ID" value="TCS43004.1"/>
    <property type="molecule type" value="Genomic_DNA"/>
</dbReference>
<dbReference type="GO" id="GO:0001508">
    <property type="term" value="P:action potential"/>
    <property type="evidence" value="ECO:0007669"/>
    <property type="project" value="TreeGrafter"/>
</dbReference>
<reference evidence="14 15" key="1">
    <citation type="submission" date="2019-03" db="EMBL/GenBank/DDBJ databases">
        <title>Genomic Encyclopedia of Archaeal and Bacterial Type Strains, Phase II (KMG-II): from individual species to whole genera.</title>
        <authorList>
            <person name="Goeker M."/>
        </authorList>
    </citation>
    <scope>NUCLEOTIDE SEQUENCE [LARGE SCALE GENOMIC DNA]</scope>
    <source>
        <strain evidence="14 15">DSM 15388</strain>
    </source>
</reference>
<name>A0A4R3IAK0_9GAMM</name>
<feature type="transmembrane region" description="Helical" evidence="12">
    <location>
        <begin position="227"/>
        <end position="249"/>
    </location>
</feature>
<dbReference type="OrthoDB" id="9799090at2"/>
<evidence type="ECO:0000256" key="5">
    <source>
        <dbReference type="ARBA" id="ARBA00022826"/>
    </source>
</evidence>
<dbReference type="PANTHER" id="PTHR11537">
    <property type="entry name" value="VOLTAGE-GATED POTASSIUM CHANNEL"/>
    <property type="match status" value="1"/>
</dbReference>
<dbReference type="GO" id="GO:0005249">
    <property type="term" value="F:voltage-gated potassium channel activity"/>
    <property type="evidence" value="ECO:0007669"/>
    <property type="project" value="InterPro"/>
</dbReference>
<evidence type="ECO:0000256" key="2">
    <source>
        <dbReference type="ARBA" id="ARBA00022448"/>
    </source>
</evidence>
<dbReference type="InterPro" id="IPR005821">
    <property type="entry name" value="Ion_trans_dom"/>
</dbReference>
<evidence type="ECO:0000256" key="12">
    <source>
        <dbReference type="SAM" id="Phobius"/>
    </source>
</evidence>
<gene>
    <name evidence="14" type="ORF">BCF53_10227</name>
</gene>
<dbReference type="Pfam" id="PF00520">
    <property type="entry name" value="Ion_trans"/>
    <property type="match status" value="1"/>
</dbReference>
<evidence type="ECO:0000259" key="13">
    <source>
        <dbReference type="Pfam" id="PF00520"/>
    </source>
</evidence>
<evidence type="ECO:0000256" key="7">
    <source>
        <dbReference type="ARBA" id="ARBA00022958"/>
    </source>
</evidence>
<keyword evidence="7" id="KW-0630">Potassium</keyword>
<keyword evidence="4 12" id="KW-0812">Transmembrane</keyword>
<dbReference type="GO" id="GO:0008076">
    <property type="term" value="C:voltage-gated potassium channel complex"/>
    <property type="evidence" value="ECO:0007669"/>
    <property type="project" value="InterPro"/>
</dbReference>
<evidence type="ECO:0000256" key="4">
    <source>
        <dbReference type="ARBA" id="ARBA00022692"/>
    </source>
</evidence>
<evidence type="ECO:0000256" key="8">
    <source>
        <dbReference type="ARBA" id="ARBA00022989"/>
    </source>
</evidence>
<dbReference type="Gene3D" id="1.10.287.70">
    <property type="match status" value="1"/>
</dbReference>
<protein>
    <submittedName>
        <fullName evidence="14">Voltage-gated potassium channel</fullName>
    </submittedName>
</protein>
<accession>A0A4R3IAK0</accession>
<organism evidence="14 15">
    <name type="scientific">Reinekea marinisedimentorum</name>
    <dbReference type="NCBI Taxonomy" id="230495"/>
    <lineage>
        <taxon>Bacteria</taxon>
        <taxon>Pseudomonadati</taxon>
        <taxon>Pseudomonadota</taxon>
        <taxon>Gammaproteobacteria</taxon>
        <taxon>Oceanospirillales</taxon>
        <taxon>Saccharospirillaceae</taxon>
        <taxon>Reinekea</taxon>
    </lineage>
</organism>
<keyword evidence="15" id="KW-1185">Reference proteome</keyword>